<evidence type="ECO:0000256" key="1">
    <source>
        <dbReference type="ARBA" id="ARBA00000852"/>
    </source>
</evidence>
<evidence type="ECO:0000256" key="3">
    <source>
        <dbReference type="ARBA" id="ARBA00012327"/>
    </source>
</evidence>
<dbReference type="Gene3D" id="3.40.50.150">
    <property type="entry name" value="Vaccinia Virus protein VP39"/>
    <property type="match status" value="1"/>
</dbReference>
<proteinExistence type="inferred from homology"/>
<evidence type="ECO:0000256" key="2">
    <source>
        <dbReference type="ARBA" id="ARBA00004746"/>
    </source>
</evidence>
<dbReference type="NCBIfam" id="TIGR02072">
    <property type="entry name" value="BioC"/>
    <property type="match status" value="1"/>
</dbReference>
<comment type="function">
    <text evidence="8">Converts the free carboxyl group of a malonyl-thioester to its methyl ester by transfer of a methyl group from S-adenosyl-L-methionine (SAM). It allows to synthesize pimeloyl-ACP via the fatty acid synthetic pathway.</text>
</comment>
<organism evidence="10 11">
    <name type="scientific">Buttiauxella warmboldiae</name>
    <dbReference type="NCBI Taxonomy" id="82993"/>
    <lineage>
        <taxon>Bacteria</taxon>
        <taxon>Pseudomonadati</taxon>
        <taxon>Pseudomonadota</taxon>
        <taxon>Gammaproteobacteria</taxon>
        <taxon>Enterobacterales</taxon>
        <taxon>Enterobacteriaceae</taxon>
        <taxon>Buttiauxella</taxon>
    </lineage>
</organism>
<dbReference type="GO" id="GO:0008757">
    <property type="term" value="F:S-adenosylmethionine-dependent methyltransferase activity"/>
    <property type="evidence" value="ECO:0007669"/>
    <property type="project" value="InterPro"/>
</dbReference>
<keyword evidence="5 8" id="KW-0808">Transferase</keyword>
<dbReference type="NCBIfam" id="NF007610">
    <property type="entry name" value="PRK10258.1"/>
    <property type="match status" value="1"/>
</dbReference>
<keyword evidence="11" id="KW-1185">Reference proteome</keyword>
<dbReference type="InterPro" id="IPR013216">
    <property type="entry name" value="Methyltransf_11"/>
</dbReference>
<dbReference type="SUPFAM" id="SSF53335">
    <property type="entry name" value="S-adenosyl-L-methionine-dependent methyltransferases"/>
    <property type="match status" value="1"/>
</dbReference>
<keyword evidence="4 8" id="KW-0489">Methyltransferase</keyword>
<comment type="catalytic activity">
    <reaction evidence="1 8">
        <text>malonyl-[ACP] + S-adenosyl-L-methionine = malonyl-[ACP] methyl ester + S-adenosyl-L-homocysteine</text>
        <dbReference type="Rhea" id="RHEA:17105"/>
        <dbReference type="Rhea" id="RHEA-COMP:9623"/>
        <dbReference type="Rhea" id="RHEA-COMP:9954"/>
        <dbReference type="ChEBI" id="CHEBI:57856"/>
        <dbReference type="ChEBI" id="CHEBI:59789"/>
        <dbReference type="ChEBI" id="CHEBI:78449"/>
        <dbReference type="ChEBI" id="CHEBI:78845"/>
        <dbReference type="EC" id="2.1.1.197"/>
    </reaction>
</comment>
<feature type="domain" description="Methyltransferase type 11" evidence="9">
    <location>
        <begin position="48"/>
        <end position="139"/>
    </location>
</feature>
<dbReference type="OrthoDB" id="9760689at2"/>
<reference evidence="10 11" key="1">
    <citation type="submission" date="2018-11" db="EMBL/GenBank/DDBJ databases">
        <title>Draft genome sequence of Buttiauxella warmboldiae CCUG 35512.</title>
        <authorList>
            <person name="Salva-Serra F."/>
            <person name="Marathe N."/>
            <person name="Moore E."/>
            <person name="Svensson L."/>
            <person name="Engstrom-Jakobsson H."/>
        </authorList>
    </citation>
    <scope>NUCLEOTIDE SEQUENCE [LARGE SCALE GENOMIC DNA]</scope>
    <source>
        <strain evidence="10 11">CCUG 35512</strain>
    </source>
</reference>
<dbReference type="Proteomes" id="UP000268615">
    <property type="component" value="Unassembled WGS sequence"/>
</dbReference>
<evidence type="ECO:0000256" key="8">
    <source>
        <dbReference type="HAMAP-Rule" id="MF_00835"/>
    </source>
</evidence>
<evidence type="ECO:0000256" key="4">
    <source>
        <dbReference type="ARBA" id="ARBA00022603"/>
    </source>
</evidence>
<dbReference type="Pfam" id="PF08241">
    <property type="entry name" value="Methyltransf_11"/>
    <property type="match status" value="1"/>
</dbReference>
<name>A0A3N5D5U5_9ENTR</name>
<dbReference type="GO" id="GO:0009102">
    <property type="term" value="P:biotin biosynthetic process"/>
    <property type="evidence" value="ECO:0007669"/>
    <property type="project" value="UniProtKB-UniRule"/>
</dbReference>
<dbReference type="EMBL" id="RPOH01000085">
    <property type="protein sequence ID" value="RPH21826.1"/>
    <property type="molecule type" value="Genomic_DNA"/>
</dbReference>
<dbReference type="GO" id="GO:0032259">
    <property type="term" value="P:methylation"/>
    <property type="evidence" value="ECO:0007669"/>
    <property type="project" value="UniProtKB-KW"/>
</dbReference>
<dbReference type="GO" id="GO:0102130">
    <property type="term" value="F:malonyl-CoA methyltransferase activity"/>
    <property type="evidence" value="ECO:0007669"/>
    <property type="project" value="UniProtKB-EC"/>
</dbReference>
<dbReference type="InterPro" id="IPR011814">
    <property type="entry name" value="BioC"/>
</dbReference>
<evidence type="ECO:0000256" key="7">
    <source>
        <dbReference type="ARBA" id="ARBA00022756"/>
    </source>
</evidence>
<dbReference type="CDD" id="cd02440">
    <property type="entry name" value="AdoMet_MTases"/>
    <property type="match status" value="1"/>
</dbReference>
<keyword evidence="7 8" id="KW-0093">Biotin biosynthesis</keyword>
<protein>
    <recommendedName>
        <fullName evidence="3 8">Malonyl-[acyl-carrier protein] O-methyltransferase</fullName>
        <shortName evidence="8">Malonyl-ACP O-methyltransferase</shortName>
        <ecNumber evidence="3 8">2.1.1.197</ecNumber>
    </recommendedName>
    <alternativeName>
        <fullName evidence="8">Biotin synthesis protein BioC</fullName>
    </alternativeName>
</protein>
<dbReference type="HAMAP" id="MF_00835">
    <property type="entry name" value="BioC"/>
    <property type="match status" value="1"/>
</dbReference>
<evidence type="ECO:0000256" key="6">
    <source>
        <dbReference type="ARBA" id="ARBA00022691"/>
    </source>
</evidence>
<comment type="pathway">
    <text evidence="2 8">Cofactor biosynthesis; biotin biosynthesis.</text>
</comment>
<dbReference type="UniPathway" id="UPA00078"/>
<comment type="caution">
    <text evidence="10">The sequence shown here is derived from an EMBL/GenBank/DDBJ whole genome shotgun (WGS) entry which is preliminary data.</text>
</comment>
<dbReference type="GO" id="GO:0010340">
    <property type="term" value="F:carboxyl-O-methyltransferase activity"/>
    <property type="evidence" value="ECO:0007669"/>
    <property type="project" value="UniProtKB-UniRule"/>
</dbReference>
<sequence>MTQRVNKAAVAAAFGRAAATYDSHADLQRASGRLLEKRLAEREIATVLDAGCGTGWYSRRWREKGCHVMALDLSPGMLRQAALQHSADSYLEGDIEAINLADQQVDLAWSNLAVQWCGELRRGLSELYRVTRPGGCVAFTTLAAASLCELHTAWQAVDQRLHVNRFLTFEQIEQACEGWRFSLQTHQIRQSYPSVVSAMQSLKGIGATHLHEGRKTSLMTRQQLQKLSLAWPQEEGQFPLSWQLVCGVIERD</sequence>
<evidence type="ECO:0000256" key="5">
    <source>
        <dbReference type="ARBA" id="ARBA00022679"/>
    </source>
</evidence>
<evidence type="ECO:0000313" key="11">
    <source>
        <dbReference type="Proteomes" id="UP000268615"/>
    </source>
</evidence>
<dbReference type="EC" id="2.1.1.197" evidence="3 8"/>
<dbReference type="RefSeq" id="WP_124025359.1">
    <property type="nucleotide sequence ID" value="NZ_RPOH01000085.1"/>
</dbReference>
<dbReference type="InterPro" id="IPR029063">
    <property type="entry name" value="SAM-dependent_MTases_sf"/>
</dbReference>
<dbReference type="PANTHER" id="PTHR43591">
    <property type="entry name" value="METHYLTRANSFERASE"/>
    <property type="match status" value="1"/>
</dbReference>
<evidence type="ECO:0000259" key="9">
    <source>
        <dbReference type="Pfam" id="PF08241"/>
    </source>
</evidence>
<keyword evidence="6 8" id="KW-0949">S-adenosyl-L-methionine</keyword>
<dbReference type="PANTHER" id="PTHR43591:SF109">
    <property type="entry name" value="METHYLTRANSFERASE TYPE 11 DOMAIN-CONTAINING PROTEIN"/>
    <property type="match status" value="1"/>
</dbReference>
<accession>A0A3N5D5U5</accession>
<evidence type="ECO:0000313" key="10">
    <source>
        <dbReference type="EMBL" id="RPH21826.1"/>
    </source>
</evidence>
<dbReference type="AlphaFoldDB" id="A0A3N5D5U5"/>
<gene>
    <name evidence="8 10" type="primary">bioC</name>
    <name evidence="10" type="ORF">EHN07_17740</name>
</gene>
<comment type="similarity">
    <text evidence="8">Belongs to the methyltransferase superfamily.</text>
</comment>